<organism evidence="2 3">
    <name type="scientific">Treponema vincentii</name>
    <dbReference type="NCBI Taxonomy" id="69710"/>
    <lineage>
        <taxon>Bacteria</taxon>
        <taxon>Pseudomonadati</taxon>
        <taxon>Spirochaetota</taxon>
        <taxon>Spirochaetia</taxon>
        <taxon>Spirochaetales</taxon>
        <taxon>Treponemataceae</taxon>
        <taxon>Treponema</taxon>
    </lineage>
</organism>
<evidence type="ECO:0000313" key="2">
    <source>
        <dbReference type="EMBL" id="QHX43413.1"/>
    </source>
</evidence>
<gene>
    <name evidence="2" type="ORF">GWP43_08100</name>
</gene>
<accession>A0A6P1Y2N0</accession>
<dbReference type="Proteomes" id="UP000464374">
    <property type="component" value="Chromosome"/>
</dbReference>
<dbReference type="InterPro" id="IPR002901">
    <property type="entry name" value="MGlyc_endo_b_GlcNAc-like_dom"/>
</dbReference>
<protein>
    <submittedName>
        <fullName evidence="2">Glucosaminidase domain-containing protein</fullName>
    </submittedName>
</protein>
<sequence length="205" mass="22642">MNIKTLHIKRFLNHPFALITLLAVFLCFSCRSVPPSIPKAIMGTGRMTQEQLVSFFLTQTAVTQTGEVDQEKVERLAAYYVKESSAEGINADIAFAQMCLETGFLQFGGLVTADMNNFCGLGAINAENPGLAFPDEQTGVRAHIQHLKAYASTEPLKLPSVDPRYRYVNPKGKAPHIYNLAGTWASDTAYGHKIDQLLRRMYAGL</sequence>
<dbReference type="AlphaFoldDB" id="A0A6P1Y2N0"/>
<dbReference type="Pfam" id="PF01832">
    <property type="entry name" value="Glucosaminidase"/>
    <property type="match status" value="1"/>
</dbReference>
<dbReference type="KEGG" id="trz:GWP43_08100"/>
<dbReference type="EMBL" id="CP048020">
    <property type="protein sequence ID" value="QHX43413.1"/>
    <property type="molecule type" value="Genomic_DNA"/>
</dbReference>
<evidence type="ECO:0000259" key="1">
    <source>
        <dbReference type="Pfam" id="PF01832"/>
    </source>
</evidence>
<reference evidence="2 3" key="1">
    <citation type="submission" date="2020-01" db="EMBL/GenBank/DDBJ databases">
        <title>Complete genome sequence of a human oral phylogroup 1 Treponema sp. strain ATCC 700766, originally isolated from periodontitis dental plaque.</title>
        <authorList>
            <person name="Chan Y."/>
            <person name="Huo Y.-B."/>
            <person name="Yu X.-L."/>
            <person name="Zeng H."/>
            <person name="Leung W.-K."/>
            <person name="Watt R.M."/>
        </authorList>
    </citation>
    <scope>NUCLEOTIDE SEQUENCE [LARGE SCALE GENOMIC DNA]</scope>
    <source>
        <strain evidence="2 3">OMZ 804</strain>
    </source>
</reference>
<dbReference type="Gene3D" id="1.10.530.10">
    <property type="match status" value="1"/>
</dbReference>
<feature type="domain" description="Mannosyl-glycoprotein endo-beta-N-acetylglucosamidase-like" evidence="1">
    <location>
        <begin position="78"/>
        <end position="202"/>
    </location>
</feature>
<dbReference type="RefSeq" id="WP_162663736.1">
    <property type="nucleotide sequence ID" value="NZ_CP048020.1"/>
</dbReference>
<evidence type="ECO:0000313" key="3">
    <source>
        <dbReference type="Proteomes" id="UP000464374"/>
    </source>
</evidence>
<proteinExistence type="predicted"/>
<dbReference type="GO" id="GO:0004040">
    <property type="term" value="F:amidase activity"/>
    <property type="evidence" value="ECO:0007669"/>
    <property type="project" value="InterPro"/>
</dbReference>
<name>A0A6P1Y2N0_9SPIR</name>